<dbReference type="InterPro" id="IPR015943">
    <property type="entry name" value="WD40/YVTN_repeat-like_dom_sf"/>
</dbReference>
<dbReference type="EMBL" id="JAWWNJ010000009">
    <property type="protein sequence ID" value="KAK7048785.1"/>
    <property type="molecule type" value="Genomic_DNA"/>
</dbReference>
<dbReference type="SUPFAM" id="SSF50978">
    <property type="entry name" value="WD40 repeat-like"/>
    <property type="match status" value="1"/>
</dbReference>
<keyword evidence="3" id="KW-0812">Transmembrane</keyword>
<comment type="caution">
    <text evidence="4">The sequence shown here is derived from an EMBL/GenBank/DDBJ whole genome shotgun (WGS) entry which is preliminary data.</text>
</comment>
<accession>A0AAW0DDW1</accession>
<evidence type="ECO:0000313" key="5">
    <source>
        <dbReference type="Proteomes" id="UP001362999"/>
    </source>
</evidence>
<dbReference type="AlphaFoldDB" id="A0AAW0DDW1"/>
<dbReference type="Gene3D" id="2.130.10.10">
    <property type="entry name" value="YVTN repeat-like/Quinoprotein amine dehydrogenase"/>
    <property type="match status" value="2"/>
</dbReference>
<gene>
    <name evidence="4" type="ORF">R3P38DRAFT_2505835</name>
</gene>
<keyword evidence="3" id="KW-0472">Membrane</keyword>
<dbReference type="InterPro" id="IPR001680">
    <property type="entry name" value="WD40_rpt"/>
</dbReference>
<evidence type="ECO:0000313" key="4">
    <source>
        <dbReference type="EMBL" id="KAK7048785.1"/>
    </source>
</evidence>
<proteinExistence type="predicted"/>
<sequence length="382" mass="42615">MFTTTTYRQQGKLRGHYGPLYCIATTDDGKFVASGGYDGTRVWNLKDLAQISPRPAPVGIRGATSAIAWTNREDDPGELLFYGTVGGYLVCWRQLAGESGFHEVYSNRLYKHTEILGLAFDPMSNRLAASNRAMVQIFAISSSTEPRSLYSVAIDHFIPKCLQFSGLPGKQRDLLVFGNHDGKMRVHVFRTLTGSLDVDKQLECWGVGACIGDAVVDNRSGTFCVDDPDTGVLIYRLEDRRRMKVLNVPIEKENRPRQVRFGDDYRAIVVGSDHGIIYVFDRRTGAIIDRLKFEEQDFVQAIATVDCDGTALIFAARSGDAVEQNDIMIWRKAAGRPQSGPTLREDIVNILQLIIVLAAVVYVYQNGQMMGGFIELLTRRNE</sequence>
<evidence type="ECO:0000256" key="3">
    <source>
        <dbReference type="SAM" id="Phobius"/>
    </source>
</evidence>
<dbReference type="SMART" id="SM00320">
    <property type="entry name" value="WD40"/>
    <property type="match status" value="3"/>
</dbReference>
<dbReference type="Pfam" id="PF00400">
    <property type="entry name" value="WD40"/>
    <property type="match status" value="1"/>
</dbReference>
<evidence type="ECO:0000256" key="1">
    <source>
        <dbReference type="ARBA" id="ARBA00022574"/>
    </source>
</evidence>
<keyword evidence="1" id="KW-0853">WD repeat</keyword>
<organism evidence="4 5">
    <name type="scientific">Favolaschia claudopus</name>
    <dbReference type="NCBI Taxonomy" id="2862362"/>
    <lineage>
        <taxon>Eukaryota</taxon>
        <taxon>Fungi</taxon>
        <taxon>Dikarya</taxon>
        <taxon>Basidiomycota</taxon>
        <taxon>Agaricomycotina</taxon>
        <taxon>Agaricomycetes</taxon>
        <taxon>Agaricomycetidae</taxon>
        <taxon>Agaricales</taxon>
        <taxon>Marasmiineae</taxon>
        <taxon>Mycenaceae</taxon>
        <taxon>Favolaschia</taxon>
    </lineage>
</organism>
<keyword evidence="5" id="KW-1185">Reference proteome</keyword>
<keyword evidence="3" id="KW-1133">Transmembrane helix</keyword>
<dbReference type="PANTHER" id="PTHR19857">
    <property type="entry name" value="MITOCHONDRIAL DIVISION PROTEIN 1-RELATED"/>
    <property type="match status" value="1"/>
</dbReference>
<dbReference type="Proteomes" id="UP001362999">
    <property type="component" value="Unassembled WGS sequence"/>
</dbReference>
<dbReference type="InterPro" id="IPR036322">
    <property type="entry name" value="WD40_repeat_dom_sf"/>
</dbReference>
<keyword evidence="2" id="KW-0677">Repeat</keyword>
<dbReference type="InterPro" id="IPR051179">
    <property type="entry name" value="WD_repeat_multifunction"/>
</dbReference>
<name>A0AAW0DDW1_9AGAR</name>
<protein>
    <submittedName>
        <fullName evidence="4">WD40 repeat-like protein</fullName>
    </submittedName>
</protein>
<reference evidence="4 5" key="1">
    <citation type="journal article" date="2024" name="J Genomics">
        <title>Draft genome sequencing and assembly of Favolaschia claudopus CIRM-BRFM 2984 isolated from oak limbs.</title>
        <authorList>
            <person name="Navarro D."/>
            <person name="Drula E."/>
            <person name="Chaduli D."/>
            <person name="Cazenave R."/>
            <person name="Ahrendt S."/>
            <person name="Wang J."/>
            <person name="Lipzen A."/>
            <person name="Daum C."/>
            <person name="Barry K."/>
            <person name="Grigoriev I.V."/>
            <person name="Favel A."/>
            <person name="Rosso M.N."/>
            <person name="Martin F."/>
        </authorList>
    </citation>
    <scope>NUCLEOTIDE SEQUENCE [LARGE SCALE GENOMIC DNA]</scope>
    <source>
        <strain evidence="4 5">CIRM-BRFM 2984</strain>
    </source>
</reference>
<evidence type="ECO:0000256" key="2">
    <source>
        <dbReference type="ARBA" id="ARBA00022737"/>
    </source>
</evidence>
<dbReference type="PANTHER" id="PTHR19857:SF21">
    <property type="entry name" value="ANAPHASE-PROMOTING COMPLEX SUBUNIT 4 WD40 DOMAIN-CONTAINING PROTEIN"/>
    <property type="match status" value="1"/>
</dbReference>
<feature type="transmembrane region" description="Helical" evidence="3">
    <location>
        <begin position="347"/>
        <end position="364"/>
    </location>
</feature>